<dbReference type="InterPro" id="IPR001810">
    <property type="entry name" value="F-box_dom"/>
</dbReference>
<dbReference type="EnsemblPlants" id="EMT26428">
    <property type="protein sequence ID" value="EMT26428"/>
    <property type="gene ID" value="F775_03753"/>
</dbReference>
<evidence type="ECO:0000313" key="3">
    <source>
        <dbReference type="EnsemblPlants" id="EMT26428"/>
    </source>
</evidence>
<protein>
    <recommendedName>
        <fullName evidence="2">F-box domain-containing protein</fullName>
    </recommendedName>
</protein>
<feature type="region of interest" description="Disordered" evidence="1">
    <location>
        <begin position="133"/>
        <end position="221"/>
    </location>
</feature>
<evidence type="ECO:0000256" key="1">
    <source>
        <dbReference type="SAM" id="MobiDB-lite"/>
    </source>
</evidence>
<dbReference type="SUPFAM" id="SSF81383">
    <property type="entry name" value="F-box domain"/>
    <property type="match status" value="1"/>
</dbReference>
<dbReference type="Pfam" id="PF00646">
    <property type="entry name" value="F-box"/>
    <property type="match status" value="1"/>
</dbReference>
<organism evidence="3">
    <name type="scientific">Aegilops tauschii</name>
    <name type="common">Tausch's goatgrass</name>
    <name type="synonym">Aegilops squarrosa</name>
    <dbReference type="NCBI Taxonomy" id="37682"/>
    <lineage>
        <taxon>Eukaryota</taxon>
        <taxon>Viridiplantae</taxon>
        <taxon>Streptophyta</taxon>
        <taxon>Embryophyta</taxon>
        <taxon>Tracheophyta</taxon>
        <taxon>Spermatophyta</taxon>
        <taxon>Magnoliopsida</taxon>
        <taxon>Liliopsida</taxon>
        <taxon>Poales</taxon>
        <taxon>Poaceae</taxon>
        <taxon>BOP clade</taxon>
        <taxon>Pooideae</taxon>
        <taxon>Triticodae</taxon>
        <taxon>Triticeae</taxon>
        <taxon>Triticinae</taxon>
        <taxon>Aegilops</taxon>
    </lineage>
</organism>
<dbReference type="AlphaFoldDB" id="M8BXA4"/>
<sequence>MAPFIRLPPLHYPGLELSLRKRKPRSRAMPPPPPAKSPTTVLDLDDDLLREVFLRLPCLPSLVRAALSCRTFLSAVRSSPAFRRSFRALHPSPFVGFFIQRLTKGFIVGFQPEDSSFEAHHLPTDRDFAAAVSGGDFDLTGLPLPDEDEDSDVEDENDEENNMEEDTNGEDENSEDEEEEEDDQEEESSKEENMEEDTNEEDENEDEEEDQEEEEGASPVWEVDRCCDGYVVLFNRSAKQIAAYNPLTRALHLYPSPPRLFSDATYFEFHIISSQDQEDPGTPPRVVCYDFNLFQVKAFVRIISSDSSIKSKCREFPGTAIGVTGKMVNGSVYWTHYGKPYITVLDTATLQFTKMDLPPLLAEQDGRNCAFVFGNTKERRPCIVSPGLWGDCSLNVYFWRREDGYFDDGLNYWVLDHTFPLKAIREFVKFSKGDDEFISVRLMDVIDGIVYLRTEYDGCTEAPRLLLSFCLETAELKMICEDYHKPIYPYIMAWPPSLILQDKGPCSKDQALSTASSEGCDVKAGGGQTLPASVAKA</sequence>
<accession>M8BXA4</accession>
<name>M8BXA4_AEGTA</name>
<reference evidence="3" key="1">
    <citation type="submission" date="2015-06" db="UniProtKB">
        <authorList>
            <consortium name="EnsemblPlants"/>
        </authorList>
    </citation>
    <scope>IDENTIFICATION</scope>
</reference>
<dbReference type="PANTHER" id="PTHR33207">
    <property type="entry name" value="F-BOX DOMAIN CONTAINING PROTEIN-RELATED"/>
    <property type="match status" value="1"/>
</dbReference>
<dbReference type="InterPro" id="IPR036047">
    <property type="entry name" value="F-box-like_dom_sf"/>
</dbReference>
<proteinExistence type="predicted"/>
<feature type="domain" description="F-box" evidence="2">
    <location>
        <begin position="42"/>
        <end position="80"/>
    </location>
</feature>
<evidence type="ECO:0000259" key="2">
    <source>
        <dbReference type="Pfam" id="PF00646"/>
    </source>
</evidence>
<feature type="compositionally biased region" description="Acidic residues" evidence="1">
    <location>
        <begin position="145"/>
        <end position="216"/>
    </location>
</feature>
<feature type="region of interest" description="Disordered" evidence="1">
    <location>
        <begin position="517"/>
        <end position="537"/>
    </location>
</feature>
<dbReference type="OMA" id="YFWRRED"/>